<dbReference type="AlphaFoldDB" id="A0A1W2CWE9"/>
<evidence type="ECO:0000313" key="2">
    <source>
        <dbReference type="Proteomes" id="UP000192418"/>
    </source>
</evidence>
<evidence type="ECO:0000313" key="1">
    <source>
        <dbReference type="EMBL" id="SMC89563.1"/>
    </source>
</evidence>
<dbReference type="EMBL" id="FWXY01000014">
    <property type="protein sequence ID" value="SMC89563.1"/>
    <property type="molecule type" value="Genomic_DNA"/>
</dbReference>
<sequence length="129" mass="14898">MALNLIEQFSAPETALDLGKCYYARDHDLLGNMMEVAPTIGDIISCWTDHFALLHTHCRIIPEANRKRIRLYVPQKYPFYIFPEELVIFLLERDFSAGISIFEKRLPGVMQKINPSISFSHALRTSLEK</sequence>
<organism evidence="1 2">
    <name type="scientific">Desulfocicer vacuolatum DSM 3385</name>
    <dbReference type="NCBI Taxonomy" id="1121400"/>
    <lineage>
        <taxon>Bacteria</taxon>
        <taxon>Pseudomonadati</taxon>
        <taxon>Thermodesulfobacteriota</taxon>
        <taxon>Desulfobacteria</taxon>
        <taxon>Desulfobacterales</taxon>
        <taxon>Desulfobacteraceae</taxon>
        <taxon>Desulfocicer</taxon>
    </lineage>
</organism>
<reference evidence="1 2" key="1">
    <citation type="submission" date="2017-04" db="EMBL/GenBank/DDBJ databases">
        <authorList>
            <person name="Afonso C.L."/>
            <person name="Miller P.J."/>
            <person name="Scott M.A."/>
            <person name="Spackman E."/>
            <person name="Goraichik I."/>
            <person name="Dimitrov K.M."/>
            <person name="Suarez D.L."/>
            <person name="Swayne D.E."/>
        </authorList>
    </citation>
    <scope>NUCLEOTIDE SEQUENCE [LARGE SCALE GENOMIC DNA]</scope>
    <source>
        <strain evidence="1 2">DSM 3385</strain>
    </source>
</reference>
<name>A0A1W2CWE9_9BACT</name>
<keyword evidence="2" id="KW-1185">Reference proteome</keyword>
<gene>
    <name evidence="1" type="ORF">SAMN02746065_11414</name>
</gene>
<proteinExistence type="predicted"/>
<protein>
    <submittedName>
        <fullName evidence="1">Uncharacterized protein</fullName>
    </submittedName>
</protein>
<accession>A0A1W2CWE9</accession>
<dbReference type="Proteomes" id="UP000192418">
    <property type="component" value="Unassembled WGS sequence"/>
</dbReference>